<keyword evidence="1" id="KW-1133">Transmembrane helix</keyword>
<evidence type="ECO:0000256" key="1">
    <source>
        <dbReference type="SAM" id="Phobius"/>
    </source>
</evidence>
<keyword evidence="3" id="KW-1185">Reference proteome</keyword>
<keyword evidence="1" id="KW-0472">Membrane</keyword>
<name>A0A1R3WLL9_9BACT</name>
<organism evidence="2 3">
    <name type="scientific">Pontibacter indicus</name>
    <dbReference type="NCBI Taxonomy" id="1317125"/>
    <lineage>
        <taxon>Bacteria</taxon>
        <taxon>Pseudomonadati</taxon>
        <taxon>Bacteroidota</taxon>
        <taxon>Cytophagia</taxon>
        <taxon>Cytophagales</taxon>
        <taxon>Hymenobacteraceae</taxon>
        <taxon>Pontibacter</taxon>
    </lineage>
</organism>
<protein>
    <submittedName>
        <fullName evidence="2">Uncharacterized protein</fullName>
    </submittedName>
</protein>
<proteinExistence type="predicted"/>
<dbReference type="EMBL" id="FTPP01000001">
    <property type="protein sequence ID" value="SIT78999.1"/>
    <property type="molecule type" value="Genomic_DNA"/>
</dbReference>
<dbReference type="Proteomes" id="UP000187181">
    <property type="component" value="Unassembled WGS sequence"/>
</dbReference>
<accession>A0A1R3WLL9</accession>
<evidence type="ECO:0000313" key="2">
    <source>
        <dbReference type="EMBL" id="SIT78999.1"/>
    </source>
</evidence>
<evidence type="ECO:0000313" key="3">
    <source>
        <dbReference type="Proteomes" id="UP000187181"/>
    </source>
</evidence>
<keyword evidence="1" id="KW-0812">Transmembrane</keyword>
<dbReference type="AlphaFoldDB" id="A0A1R3WLL9"/>
<sequence length="52" mass="5637">MRNGIAVLNPKLTIISVNLVPVSGIGFILTNNAPTHPYFKGVATIKPENYEI</sequence>
<dbReference type="STRING" id="1317125.SAMN05444128_0690"/>
<reference evidence="3" key="1">
    <citation type="submission" date="2017-01" db="EMBL/GenBank/DDBJ databases">
        <authorList>
            <person name="Varghese N."/>
            <person name="Submissions S."/>
        </authorList>
    </citation>
    <scope>NUCLEOTIDE SEQUENCE [LARGE SCALE GENOMIC DNA]</scope>
    <source>
        <strain evidence="3">LP100</strain>
    </source>
</reference>
<gene>
    <name evidence="2" type="ORF">SAMN05444128_0690</name>
</gene>
<feature type="transmembrane region" description="Helical" evidence="1">
    <location>
        <begin position="12"/>
        <end position="30"/>
    </location>
</feature>